<keyword evidence="1" id="KW-0812">Transmembrane</keyword>
<name>U1ND84_9EURY</name>
<dbReference type="EMBL" id="KE356561">
    <property type="protein sequence ID" value="ERG94895.1"/>
    <property type="molecule type" value="Genomic_DNA"/>
</dbReference>
<accession>U1ND84</accession>
<gene>
    <name evidence="2" type="ORF">J07HQW2_01337</name>
</gene>
<dbReference type="HOGENOM" id="CLU_215162_0_0_2"/>
<feature type="transmembrane region" description="Helical" evidence="1">
    <location>
        <begin position="5"/>
        <end position="21"/>
    </location>
</feature>
<evidence type="ECO:0000256" key="1">
    <source>
        <dbReference type="SAM" id="Phobius"/>
    </source>
</evidence>
<organism evidence="2 3">
    <name type="scientific">Haloquadratum walsbyi J07HQW2</name>
    <dbReference type="NCBI Taxonomy" id="1238425"/>
    <lineage>
        <taxon>Archaea</taxon>
        <taxon>Methanobacteriati</taxon>
        <taxon>Methanobacteriota</taxon>
        <taxon>Stenosarchaea group</taxon>
        <taxon>Halobacteria</taxon>
        <taxon>Halobacteriales</taxon>
        <taxon>Haloferacaceae</taxon>
        <taxon>Haloquadratum</taxon>
    </lineage>
</organism>
<dbReference type="Proteomes" id="UP000030710">
    <property type="component" value="Unassembled WGS sequence"/>
</dbReference>
<protein>
    <submittedName>
        <fullName evidence="2">Uncharacterized protein</fullName>
    </submittedName>
</protein>
<evidence type="ECO:0000313" key="2">
    <source>
        <dbReference type="EMBL" id="ERG94895.1"/>
    </source>
</evidence>
<dbReference type="AlphaFoldDB" id="U1ND84"/>
<proteinExistence type="predicted"/>
<reference evidence="2 3" key="1">
    <citation type="journal article" date="2013" name="PLoS ONE">
        <title>Assembly-driven community genomics of a hypersaline microbial ecosystem.</title>
        <authorList>
            <person name="Podell S."/>
            <person name="Ugalde J.A."/>
            <person name="Narasingarao P."/>
            <person name="Banfield J.F."/>
            <person name="Heidelberg K.B."/>
            <person name="Allen E.E."/>
        </authorList>
    </citation>
    <scope>NUCLEOTIDE SEQUENCE [LARGE SCALE GENOMIC DNA]</scope>
    <source>
        <strain evidence="3">J07HQW2</strain>
    </source>
</reference>
<keyword evidence="1" id="KW-1133">Transmembrane helix</keyword>
<keyword evidence="1" id="KW-0472">Membrane</keyword>
<sequence length="50" mass="5463">MTMYGRFLIIAGLIFPIFILVEPLGHAFFVVGILMLATAGILDLRALLAE</sequence>
<evidence type="ECO:0000313" key="3">
    <source>
        <dbReference type="Proteomes" id="UP000030710"/>
    </source>
</evidence>